<dbReference type="SUPFAM" id="SSF160631">
    <property type="entry name" value="SMI1/KNR4-like"/>
    <property type="match status" value="1"/>
</dbReference>
<gene>
    <name evidence="2" type="ordered locus">NOCYR_0924</name>
</gene>
<dbReference type="SMART" id="SM00860">
    <property type="entry name" value="SMI1_KNR4"/>
    <property type="match status" value="1"/>
</dbReference>
<reference evidence="2 3" key="1">
    <citation type="journal article" date="2012" name="J. Bacteriol.">
        <title>Genome sequence of the human- and animal-pathogenic strain Nocardia cyriacigeorgica GUH-2.</title>
        <authorList>
            <person name="Zoropogui A."/>
            <person name="Pujic P."/>
            <person name="Normand P."/>
            <person name="Barbe V."/>
            <person name="Beaman B."/>
            <person name="Beaman L."/>
            <person name="Boiron P."/>
            <person name="Colinon C."/>
            <person name="Deredjian A."/>
            <person name="Graindorge A."/>
            <person name="Mangenot S."/>
            <person name="Nazaret S."/>
            <person name="Neto M."/>
            <person name="Petit S."/>
            <person name="Roche D."/>
            <person name="Vallenet D."/>
            <person name="Rodriguez-Nava V."/>
            <person name="Richard Y."/>
            <person name="Cournoyer B."/>
            <person name="Blaha D."/>
        </authorList>
    </citation>
    <scope>NUCLEOTIDE SEQUENCE [LARGE SCALE GENOMIC DNA]</scope>
    <source>
        <strain evidence="2 3">GUH-2</strain>
    </source>
</reference>
<dbReference type="EMBL" id="FO082843">
    <property type="protein sequence ID" value="CCF61735.1"/>
    <property type="molecule type" value="Genomic_DNA"/>
</dbReference>
<sequence length="160" mass="18655">MSFVADLVADLRRKGLTGPAQVKGCTAEEINALMEAQGVTSLPESYREFLECMGKDPYWLSQMGEWDYDWLLESKSLAREVVVEDYAGDFDGLEDIFVFQTHQGYMFYFFRGENLKDPDPRFYIFDGSRPIRLSDSTFNRWLSGLARYLPTELEMRNRNR</sequence>
<dbReference type="HOGENOM" id="CLU_135028_0_0_11"/>
<dbReference type="KEGG" id="ncy:NOCYR_0924"/>
<dbReference type="Pfam" id="PF09346">
    <property type="entry name" value="SMI1_KNR4"/>
    <property type="match status" value="1"/>
</dbReference>
<organism evidence="2 3">
    <name type="scientific">Nocardia cyriacigeorgica (strain GUH-2)</name>
    <dbReference type="NCBI Taxonomy" id="1127134"/>
    <lineage>
        <taxon>Bacteria</taxon>
        <taxon>Bacillati</taxon>
        <taxon>Actinomycetota</taxon>
        <taxon>Actinomycetes</taxon>
        <taxon>Mycobacteriales</taxon>
        <taxon>Nocardiaceae</taxon>
        <taxon>Nocardia</taxon>
    </lineage>
</organism>
<protein>
    <recommendedName>
        <fullName evidence="1">Knr4/Smi1-like domain-containing protein</fullName>
    </recommendedName>
</protein>
<accession>H6R0W1</accession>
<dbReference type="Gene3D" id="3.40.1580.10">
    <property type="entry name" value="SMI1/KNR4-like"/>
    <property type="match status" value="1"/>
</dbReference>
<dbReference type="RefSeq" id="WP_014349203.1">
    <property type="nucleotide sequence ID" value="NC_016887.1"/>
</dbReference>
<dbReference type="InterPro" id="IPR037883">
    <property type="entry name" value="Knr4/Smi1-like_sf"/>
</dbReference>
<dbReference type="eggNOG" id="ENOG5033FQE">
    <property type="taxonomic scope" value="Bacteria"/>
</dbReference>
<evidence type="ECO:0000313" key="2">
    <source>
        <dbReference type="EMBL" id="CCF61735.1"/>
    </source>
</evidence>
<dbReference type="OrthoDB" id="3399677at2"/>
<evidence type="ECO:0000259" key="1">
    <source>
        <dbReference type="SMART" id="SM00860"/>
    </source>
</evidence>
<dbReference type="Proteomes" id="UP000008190">
    <property type="component" value="Chromosome"/>
</dbReference>
<dbReference type="AlphaFoldDB" id="H6R0W1"/>
<evidence type="ECO:0000313" key="3">
    <source>
        <dbReference type="Proteomes" id="UP000008190"/>
    </source>
</evidence>
<name>H6R0W1_NOCCG</name>
<dbReference type="InterPro" id="IPR018958">
    <property type="entry name" value="Knr4/Smi1-like_dom"/>
</dbReference>
<proteinExistence type="predicted"/>
<feature type="domain" description="Knr4/Smi1-like" evidence="1">
    <location>
        <begin position="24"/>
        <end position="144"/>
    </location>
</feature>
<keyword evidence="3" id="KW-1185">Reference proteome</keyword>